<dbReference type="Pfam" id="PF13860">
    <property type="entry name" value="FlgD_ig"/>
    <property type="match status" value="1"/>
</dbReference>
<dbReference type="EMBL" id="JBHPEI010000090">
    <property type="protein sequence ID" value="MFC1800222.1"/>
    <property type="molecule type" value="Genomic_DNA"/>
</dbReference>
<evidence type="ECO:0000313" key="3">
    <source>
        <dbReference type="Proteomes" id="UP001594288"/>
    </source>
</evidence>
<evidence type="ECO:0000313" key="2">
    <source>
        <dbReference type="EMBL" id="MFC1800222.1"/>
    </source>
</evidence>
<dbReference type="InterPro" id="IPR003961">
    <property type="entry name" value="FN3_dom"/>
</dbReference>
<evidence type="ECO:0000259" key="1">
    <source>
        <dbReference type="PROSITE" id="PS50853"/>
    </source>
</evidence>
<sequence>VPGLILLSTAASRGAVRDFAVEVSAAVEESPPRIDFTWVADETAEEYRIFKKSVDDTEWTGPIAVLEGSATSFSDTDIMVGEAYEYSFRKTPRFIRDTVAVASGTPVTFNIKDSWGDGICCANGLGSFTVTGCDVMYDSGGAFGFSKSTSFTVGTPENPCSEIVVAITLDIFGKETRWSLVEDASGDTLGLGGPYSSPKYGHILAGIRYPVPESMGTVLLLVDEPVAAPLAPELERLELDLVREGYGVRRLDVPDATPVPSVKDLIVAECQADPEISTLFLLGNVEVPYSGDVRGAHTNHFGAWPADVYYGELDATWTDSIVTNTTASRTENHNVPGDGKFDQTFLPSDVDLQVGRVDLSNMPTFPEDEVTLLRRYLNKNHAFRTGQWNVKRRGRIEDNCGELGGAAYSCIAWRNFTAMFGPGPTRMGDWIPTLETNDYLFAYGCGGGSYTSCAGVANTTDFATRTLYGVFTLMMGSYFGDWDSSNNLLRAALACRGYPLTSCWAGRPAWHFHHMALGYPIGYSTRITQNNHTLYMIGFGGRQIHTALMGDPTLKMHPFDPPGDLRLEAQSGGSIRLAWDPPDSSVAGYHVYHSENIRDGFVRVNPDLVTDTTYVDSSPVDGWGNYMVRAVRLETSASGTYINLSPGVIDSMEVSAGVGRKSQVATGLKAPNPFYAGGKLMLSLARPGKVVLKVYDATGRLVRTIDAGRLASGSHRLEWDGKDSKGIKVQPGVYFCRLLAGDDMLNRKIVLMR</sequence>
<dbReference type="Proteomes" id="UP001594288">
    <property type="component" value="Unassembled WGS sequence"/>
</dbReference>
<dbReference type="CDD" id="cd00063">
    <property type="entry name" value="FN3"/>
    <property type="match status" value="1"/>
</dbReference>
<dbReference type="InterPro" id="IPR025965">
    <property type="entry name" value="FlgD/Vpr_Ig-like"/>
</dbReference>
<dbReference type="Gene3D" id="2.60.40.4070">
    <property type="match status" value="1"/>
</dbReference>
<feature type="non-terminal residue" evidence="2">
    <location>
        <position position="1"/>
    </location>
</feature>
<dbReference type="Gene3D" id="2.60.40.10">
    <property type="entry name" value="Immunoglobulins"/>
    <property type="match status" value="2"/>
</dbReference>
<keyword evidence="3" id="KW-1185">Reference proteome</keyword>
<dbReference type="InterPro" id="IPR013783">
    <property type="entry name" value="Ig-like_fold"/>
</dbReference>
<proteinExistence type="predicted"/>
<dbReference type="SUPFAM" id="SSF49265">
    <property type="entry name" value="Fibronectin type III"/>
    <property type="match status" value="1"/>
</dbReference>
<gene>
    <name evidence="2" type="ORF">ACFL2Z_04870</name>
</gene>
<dbReference type="InterPro" id="IPR036116">
    <property type="entry name" value="FN3_sf"/>
</dbReference>
<accession>A0ABV6YQ77</accession>
<dbReference type="PROSITE" id="PS50853">
    <property type="entry name" value="FN3"/>
    <property type="match status" value="1"/>
</dbReference>
<feature type="domain" description="Fibronectin type-III" evidence="1">
    <location>
        <begin position="561"/>
        <end position="652"/>
    </location>
</feature>
<protein>
    <submittedName>
        <fullName evidence="2">FlgD immunoglobulin-like domain containing protein</fullName>
    </submittedName>
</protein>
<organism evidence="2 3">
    <name type="scientific">Eiseniibacteriota bacterium</name>
    <dbReference type="NCBI Taxonomy" id="2212470"/>
    <lineage>
        <taxon>Bacteria</taxon>
        <taxon>Candidatus Eiseniibacteriota</taxon>
    </lineage>
</organism>
<name>A0ABV6YQ77_UNCEI</name>
<comment type="caution">
    <text evidence="2">The sequence shown here is derived from an EMBL/GenBank/DDBJ whole genome shotgun (WGS) entry which is preliminary data.</text>
</comment>
<reference evidence="2 3" key="1">
    <citation type="submission" date="2024-09" db="EMBL/GenBank/DDBJ databases">
        <authorList>
            <person name="D'Angelo T."/>
        </authorList>
    </citation>
    <scope>NUCLEOTIDE SEQUENCE [LARGE SCALE GENOMIC DNA]</scope>
    <source>
        <strain evidence="2">SAG AM-311-F02</strain>
    </source>
</reference>